<evidence type="ECO:0000256" key="1">
    <source>
        <dbReference type="ARBA" id="ARBA00004141"/>
    </source>
</evidence>
<organism evidence="7 8">
    <name type="scientific">Ulvibacter antarcticus</name>
    <dbReference type="NCBI Taxonomy" id="442714"/>
    <lineage>
        <taxon>Bacteria</taxon>
        <taxon>Pseudomonadati</taxon>
        <taxon>Bacteroidota</taxon>
        <taxon>Flavobacteriia</taxon>
        <taxon>Flavobacteriales</taxon>
        <taxon>Flavobacteriaceae</taxon>
        <taxon>Ulvibacter</taxon>
    </lineage>
</organism>
<proteinExistence type="predicted"/>
<evidence type="ECO:0000256" key="2">
    <source>
        <dbReference type="ARBA" id="ARBA00022692"/>
    </source>
</evidence>
<dbReference type="PANTHER" id="PTHR22911">
    <property type="entry name" value="ACYL-MALONYL CONDENSING ENZYME-RELATED"/>
    <property type="match status" value="1"/>
</dbReference>
<feature type="transmembrane region" description="Helical" evidence="5">
    <location>
        <begin position="81"/>
        <end position="102"/>
    </location>
</feature>
<gene>
    <name evidence="7" type="ORF">BXY75_1709</name>
</gene>
<dbReference type="EMBL" id="REFC01000012">
    <property type="protein sequence ID" value="RMA64827.1"/>
    <property type="molecule type" value="Genomic_DNA"/>
</dbReference>
<dbReference type="Pfam" id="PF00892">
    <property type="entry name" value="EamA"/>
    <property type="match status" value="2"/>
</dbReference>
<dbReference type="Gene3D" id="1.10.3730.20">
    <property type="match status" value="1"/>
</dbReference>
<dbReference type="GO" id="GO:0016020">
    <property type="term" value="C:membrane"/>
    <property type="evidence" value="ECO:0007669"/>
    <property type="project" value="UniProtKB-SubCell"/>
</dbReference>
<evidence type="ECO:0000256" key="5">
    <source>
        <dbReference type="SAM" id="Phobius"/>
    </source>
</evidence>
<accession>A0A3L9YYE6</accession>
<evidence type="ECO:0000313" key="7">
    <source>
        <dbReference type="EMBL" id="RMA64827.1"/>
    </source>
</evidence>
<keyword evidence="8" id="KW-1185">Reference proteome</keyword>
<dbReference type="PANTHER" id="PTHR22911:SF6">
    <property type="entry name" value="SOLUTE CARRIER FAMILY 35 MEMBER G1"/>
    <property type="match status" value="1"/>
</dbReference>
<dbReference type="InterPro" id="IPR037185">
    <property type="entry name" value="EmrE-like"/>
</dbReference>
<dbReference type="OrthoDB" id="597549at2"/>
<comment type="subcellular location">
    <subcellularLocation>
        <location evidence="1">Membrane</location>
        <topology evidence="1">Multi-pass membrane protein</topology>
    </subcellularLocation>
</comment>
<feature type="domain" description="EamA" evidence="6">
    <location>
        <begin position="134"/>
        <end position="264"/>
    </location>
</feature>
<feature type="transmembrane region" description="Helical" evidence="5">
    <location>
        <begin position="193"/>
        <end position="210"/>
    </location>
</feature>
<feature type="transmembrane region" description="Helical" evidence="5">
    <location>
        <begin position="109"/>
        <end position="127"/>
    </location>
</feature>
<protein>
    <submittedName>
        <fullName evidence="7">EamA domain-containing membrane protein RarD</fullName>
    </submittedName>
</protein>
<comment type="caution">
    <text evidence="7">The sequence shown here is derived from an EMBL/GenBank/DDBJ whole genome shotgun (WGS) entry which is preliminary data.</text>
</comment>
<evidence type="ECO:0000259" key="6">
    <source>
        <dbReference type="Pfam" id="PF00892"/>
    </source>
</evidence>
<evidence type="ECO:0000313" key="8">
    <source>
        <dbReference type="Proteomes" id="UP000271339"/>
    </source>
</evidence>
<evidence type="ECO:0000256" key="4">
    <source>
        <dbReference type="ARBA" id="ARBA00023136"/>
    </source>
</evidence>
<feature type="transmembrane region" description="Helical" evidence="5">
    <location>
        <begin position="55"/>
        <end position="75"/>
    </location>
</feature>
<reference evidence="7 8" key="1">
    <citation type="submission" date="2018-10" db="EMBL/GenBank/DDBJ databases">
        <title>Genomic Encyclopedia of Archaeal and Bacterial Type Strains, Phase II (KMG-II): from individual species to whole genera.</title>
        <authorList>
            <person name="Goeker M."/>
        </authorList>
    </citation>
    <scope>NUCLEOTIDE SEQUENCE [LARGE SCALE GENOMIC DNA]</scope>
    <source>
        <strain evidence="7 8">DSM 23424</strain>
    </source>
</reference>
<evidence type="ECO:0000256" key="3">
    <source>
        <dbReference type="ARBA" id="ARBA00022989"/>
    </source>
</evidence>
<dbReference type="SUPFAM" id="SSF103481">
    <property type="entry name" value="Multidrug resistance efflux transporter EmrE"/>
    <property type="match status" value="2"/>
</dbReference>
<dbReference type="InterPro" id="IPR000620">
    <property type="entry name" value="EamA_dom"/>
</dbReference>
<feature type="transmembrane region" description="Helical" evidence="5">
    <location>
        <begin position="165"/>
        <end position="187"/>
    </location>
</feature>
<feature type="transmembrane region" description="Helical" evidence="5">
    <location>
        <begin position="133"/>
        <end position="153"/>
    </location>
</feature>
<sequence>MFISALAFTFLNVFVKQLEQFDVPQIIFFRSSGSLIFSLGFLLRYNISPLGNKKALLILRGLAGLISLGLFFAAIKELQLGSAVSLRYTSPIFAMLFALFFLKEKIQPLQWLFIGIAFFGVLLMKGFDNDLNSLGMLFILGSAIFSGLVFIIIRKIGDRDHPVVIVNYFMVIATIVSGIFTFSNWTTPKGTDWFFLLSLGLFGYVGQLFMTKAFQSEQTNFVAPLKYLEVIFTMSLGLIFLDEKYSMWSLAGIILVLTGLTLNTLFVKTGK</sequence>
<feature type="transmembrane region" description="Helical" evidence="5">
    <location>
        <begin position="222"/>
        <end position="241"/>
    </location>
</feature>
<keyword evidence="2 5" id="KW-0812">Transmembrane</keyword>
<keyword evidence="4 5" id="KW-0472">Membrane</keyword>
<feature type="transmembrane region" description="Helical" evidence="5">
    <location>
        <begin position="25"/>
        <end position="43"/>
    </location>
</feature>
<keyword evidence="3 5" id="KW-1133">Transmembrane helix</keyword>
<name>A0A3L9YYE6_9FLAO</name>
<dbReference type="AlphaFoldDB" id="A0A3L9YYE6"/>
<dbReference type="Proteomes" id="UP000271339">
    <property type="component" value="Unassembled WGS sequence"/>
</dbReference>
<feature type="transmembrane region" description="Helical" evidence="5">
    <location>
        <begin position="247"/>
        <end position="267"/>
    </location>
</feature>
<feature type="domain" description="EamA" evidence="6">
    <location>
        <begin position="1"/>
        <end position="124"/>
    </location>
</feature>